<dbReference type="InterPro" id="IPR020816">
    <property type="entry name" value="Histone-like_DNA-bd_CS"/>
</dbReference>
<keyword evidence="1" id="KW-0238">DNA-binding</keyword>
<dbReference type="PANTHER" id="PTHR33175">
    <property type="entry name" value="DNA-BINDING PROTEIN HU"/>
    <property type="match status" value="1"/>
</dbReference>
<proteinExistence type="predicted"/>
<sequence length="61" mass="7052">MKTFQKLLKRNKRFSYPGFGTFTLRHRKARKGRNPQTGDSIEIKASRTVGFKPSPRLKSSI</sequence>
<dbReference type="PRINTS" id="PR01727">
    <property type="entry name" value="DNABINDINGHU"/>
</dbReference>
<dbReference type="PANTHER" id="PTHR33175:SF3">
    <property type="entry name" value="DNA-BINDING PROTEIN HU-BETA"/>
    <property type="match status" value="1"/>
</dbReference>
<dbReference type="PROSITE" id="PS00045">
    <property type="entry name" value="HISTONE_LIKE"/>
    <property type="match status" value="1"/>
</dbReference>
<gene>
    <name evidence="2" type="ORF">METZ01_LOCUS241954</name>
</gene>
<name>A0A382HPA0_9ZZZZ</name>
<accession>A0A382HPA0</accession>
<dbReference type="EMBL" id="UINC01062458">
    <property type="protein sequence ID" value="SVB89100.1"/>
    <property type="molecule type" value="Genomic_DNA"/>
</dbReference>
<evidence type="ECO:0008006" key="3">
    <source>
        <dbReference type="Google" id="ProtNLM"/>
    </source>
</evidence>
<dbReference type="GO" id="GO:0003677">
    <property type="term" value="F:DNA binding"/>
    <property type="evidence" value="ECO:0007669"/>
    <property type="project" value="UniProtKB-KW"/>
</dbReference>
<evidence type="ECO:0000313" key="2">
    <source>
        <dbReference type="EMBL" id="SVB89100.1"/>
    </source>
</evidence>
<dbReference type="SUPFAM" id="SSF47729">
    <property type="entry name" value="IHF-like DNA-binding proteins"/>
    <property type="match status" value="1"/>
</dbReference>
<dbReference type="Gene3D" id="4.10.520.10">
    <property type="entry name" value="IHF-like DNA-binding proteins"/>
    <property type="match status" value="1"/>
</dbReference>
<dbReference type="GO" id="GO:0030527">
    <property type="term" value="F:structural constituent of chromatin"/>
    <property type="evidence" value="ECO:0007669"/>
    <property type="project" value="InterPro"/>
</dbReference>
<protein>
    <recommendedName>
        <fullName evidence="3">Integration host factor subunit alpha</fullName>
    </recommendedName>
</protein>
<dbReference type="AlphaFoldDB" id="A0A382HPA0"/>
<evidence type="ECO:0000256" key="1">
    <source>
        <dbReference type="ARBA" id="ARBA00023125"/>
    </source>
</evidence>
<organism evidence="2">
    <name type="scientific">marine metagenome</name>
    <dbReference type="NCBI Taxonomy" id="408172"/>
    <lineage>
        <taxon>unclassified sequences</taxon>
        <taxon>metagenomes</taxon>
        <taxon>ecological metagenomes</taxon>
    </lineage>
</organism>
<dbReference type="InterPro" id="IPR000119">
    <property type="entry name" value="Hist_DNA-bd"/>
</dbReference>
<dbReference type="InterPro" id="IPR010992">
    <property type="entry name" value="IHF-like_DNA-bd_dom_sf"/>
</dbReference>
<reference evidence="2" key="1">
    <citation type="submission" date="2018-05" db="EMBL/GenBank/DDBJ databases">
        <authorList>
            <person name="Lanie J.A."/>
            <person name="Ng W.-L."/>
            <person name="Kazmierczak K.M."/>
            <person name="Andrzejewski T.M."/>
            <person name="Davidsen T.M."/>
            <person name="Wayne K.J."/>
            <person name="Tettelin H."/>
            <person name="Glass J.I."/>
            <person name="Rusch D."/>
            <person name="Podicherti R."/>
            <person name="Tsui H.-C.T."/>
            <person name="Winkler M.E."/>
        </authorList>
    </citation>
    <scope>NUCLEOTIDE SEQUENCE</scope>
</reference>
<dbReference type="Pfam" id="PF00216">
    <property type="entry name" value="Bac_DNA_binding"/>
    <property type="match status" value="1"/>
</dbReference>